<sequence>MVSNLLRSPETPSRLPATYGTVEGMKLSHRATVAALSTALVITGTSTVASAQPALPPQIQQASSQAQQLSSDPFAALQDFRLTLPPQAYELAEKYNISLPEFLAKPVGHAPKVAGELGAATTAHLEKAGHRKDSHATAIAQEWANQGAAGKLDYKGGVAHGLNHKDEGQGSVHRLTEQQAQDRLNWFNRDVPVNAGSPHGFGVATAYDGTYIYVAEFFLN</sequence>
<evidence type="ECO:0000313" key="2">
    <source>
        <dbReference type="Proteomes" id="UP000004384"/>
    </source>
</evidence>
<name>C6RB59_9CORY</name>
<gene>
    <name evidence="1" type="ORF">CORTU0001_0304</name>
</gene>
<protein>
    <submittedName>
        <fullName evidence="1">Uncharacterized protein</fullName>
    </submittedName>
</protein>
<reference evidence="1 2" key="1">
    <citation type="submission" date="2009-06" db="EMBL/GenBank/DDBJ databases">
        <authorList>
            <person name="Dodson R."/>
            <person name="Sebastian Y."/>
            <person name="Madupu R."/>
            <person name="Durkin A.S."/>
            <person name="Torralba M."/>
            <person name="Methe B."/>
            <person name="Sutton G.G."/>
            <person name="Strausberg R.L."/>
            <person name="Nelson K.E."/>
        </authorList>
    </citation>
    <scope>NUCLEOTIDE SEQUENCE [LARGE SCALE GENOMIC DNA]</scope>
    <source>
        <strain evidence="1 2">SK141</strain>
    </source>
</reference>
<evidence type="ECO:0000313" key="1">
    <source>
        <dbReference type="EMBL" id="EET76835.1"/>
    </source>
</evidence>
<dbReference type="EMBL" id="ACVP01000025">
    <property type="protein sequence ID" value="EET76835.1"/>
    <property type="molecule type" value="Genomic_DNA"/>
</dbReference>
<dbReference type="Proteomes" id="UP000004384">
    <property type="component" value="Unassembled WGS sequence"/>
</dbReference>
<dbReference type="AlphaFoldDB" id="C6RB59"/>
<accession>C6RB59</accession>
<comment type="caution">
    <text evidence="1">The sequence shown here is derived from an EMBL/GenBank/DDBJ whole genome shotgun (WGS) entry which is preliminary data.</text>
</comment>
<proteinExistence type="predicted"/>
<organism evidence="1 2">
    <name type="scientific">Corynebacterium tuberculostearicum SK141</name>
    <dbReference type="NCBI Taxonomy" id="553206"/>
    <lineage>
        <taxon>Bacteria</taxon>
        <taxon>Bacillati</taxon>
        <taxon>Actinomycetota</taxon>
        <taxon>Actinomycetes</taxon>
        <taxon>Mycobacteriales</taxon>
        <taxon>Corynebacteriaceae</taxon>
        <taxon>Corynebacterium</taxon>
    </lineage>
</organism>